<feature type="transmembrane region" description="Helical" evidence="9">
    <location>
        <begin position="47"/>
        <end position="67"/>
    </location>
</feature>
<feature type="compositionally biased region" description="Low complexity" evidence="8">
    <location>
        <begin position="476"/>
        <end position="498"/>
    </location>
</feature>
<keyword evidence="6 11" id="KW-0418">Kinase</keyword>
<feature type="compositionally biased region" description="Gly residues" evidence="8">
    <location>
        <begin position="433"/>
        <end position="456"/>
    </location>
</feature>
<comment type="caution">
    <text evidence="11">The sequence shown here is derived from an EMBL/GenBank/DDBJ whole genome shotgun (WGS) entry which is preliminary data.</text>
</comment>
<evidence type="ECO:0000259" key="10">
    <source>
        <dbReference type="PROSITE" id="PS50109"/>
    </source>
</evidence>
<evidence type="ECO:0000256" key="1">
    <source>
        <dbReference type="ARBA" id="ARBA00000085"/>
    </source>
</evidence>
<feature type="transmembrane region" description="Helical" evidence="9">
    <location>
        <begin position="20"/>
        <end position="41"/>
    </location>
</feature>
<dbReference type="InterPro" id="IPR005467">
    <property type="entry name" value="His_kinase_dom"/>
</dbReference>
<organism evidence="11 12">
    <name type="scientific">Streptomyces zingiberis</name>
    <dbReference type="NCBI Taxonomy" id="2053010"/>
    <lineage>
        <taxon>Bacteria</taxon>
        <taxon>Bacillati</taxon>
        <taxon>Actinomycetota</taxon>
        <taxon>Actinomycetes</taxon>
        <taxon>Kitasatosporales</taxon>
        <taxon>Streptomycetaceae</taxon>
        <taxon>Streptomyces</taxon>
    </lineage>
</organism>
<dbReference type="InterPro" id="IPR050428">
    <property type="entry name" value="TCS_sensor_his_kinase"/>
</dbReference>
<name>A0ABX1C1L0_9ACTN</name>
<gene>
    <name evidence="11" type="ORF">HCK00_19495</name>
</gene>
<keyword evidence="4" id="KW-0808">Transferase</keyword>
<feature type="compositionally biased region" description="Low complexity" evidence="8">
    <location>
        <begin position="525"/>
        <end position="544"/>
    </location>
</feature>
<feature type="compositionally biased region" description="Low complexity" evidence="8">
    <location>
        <begin position="457"/>
        <end position="468"/>
    </location>
</feature>
<feature type="domain" description="Histidine kinase" evidence="10">
    <location>
        <begin position="270"/>
        <end position="380"/>
    </location>
</feature>
<sequence>MVRAGTSPARGRPASAPMWLFLLVPPAVTSLCAVAAVLASPATARTPVAWCGAAAVAAVAVTAAAAVRRAPRTGEAVRRSAEREAALCRRLAEQETETARLAADLLPAAVERLQQGAGVEEVLDRVEHTPGTDPGLRDIHQAVLRSVLEAVRAEEDLRESAHRAFVNIARRVQAIVHRQALDLREMEDRHGNDPEVFGDLLRLDHGNALVGRLADSIAVLGGSHPGRQWRQPVPLYNVLRGAMSRIRDYQRVDLHSVAEVGVVGPAVEPLIHALAELLDNATRYSPPQTRVHLTATEVQTGVAVEIEDAGIGLSDEARRRVEDTLARGHAGGIDLDDLGETPRLGLAVVARLARSNRFRVALRSSAYGGVRCVLVVPREHLTATPAPGGAVARAAVLPPRRLRTRPVPTQPQDEDTGRGGATGPEVARAAGHPGSGRTGPGGERGPGGPGVPGGGTPAVAGRSPGALPQRRRRAPAFRARPAAGAPGPARTAGTAPGPAGAPPATPAEQVAPGLRLAAFHSGINGETPAPRAGEPAPGRKGTAP</sequence>
<evidence type="ECO:0000256" key="6">
    <source>
        <dbReference type="ARBA" id="ARBA00022777"/>
    </source>
</evidence>
<protein>
    <recommendedName>
        <fullName evidence="2">histidine kinase</fullName>
        <ecNumber evidence="2">2.7.13.3</ecNumber>
    </recommendedName>
</protein>
<reference evidence="11 12" key="1">
    <citation type="submission" date="2020-03" db="EMBL/GenBank/DDBJ databases">
        <title>WGS of actinomycetes isolated from Thailand.</title>
        <authorList>
            <person name="Thawai C."/>
        </authorList>
    </citation>
    <scope>NUCLEOTIDE SEQUENCE [LARGE SCALE GENOMIC DNA]</scope>
    <source>
        <strain evidence="11 12">PLAI 1-29</strain>
    </source>
</reference>
<dbReference type="EMBL" id="JAATEN010000016">
    <property type="protein sequence ID" value="NJQ02666.1"/>
    <property type="molecule type" value="Genomic_DNA"/>
</dbReference>
<keyword evidence="7 9" id="KW-1133">Transmembrane helix</keyword>
<dbReference type="EC" id="2.7.13.3" evidence="2"/>
<dbReference type="Pfam" id="PF02518">
    <property type="entry name" value="HATPase_c"/>
    <property type="match status" value="1"/>
</dbReference>
<dbReference type="Proteomes" id="UP000695264">
    <property type="component" value="Unassembled WGS sequence"/>
</dbReference>
<evidence type="ECO:0000256" key="8">
    <source>
        <dbReference type="SAM" id="MobiDB-lite"/>
    </source>
</evidence>
<dbReference type="InterPro" id="IPR003594">
    <property type="entry name" value="HATPase_dom"/>
</dbReference>
<keyword evidence="5 9" id="KW-0812">Transmembrane</keyword>
<dbReference type="RefSeq" id="WP_168103289.1">
    <property type="nucleotide sequence ID" value="NZ_JAATEN010000016.1"/>
</dbReference>
<keyword evidence="9" id="KW-0472">Membrane</keyword>
<dbReference type="PROSITE" id="PS50109">
    <property type="entry name" value="HIS_KIN"/>
    <property type="match status" value="1"/>
</dbReference>
<proteinExistence type="predicted"/>
<dbReference type="GO" id="GO:0016301">
    <property type="term" value="F:kinase activity"/>
    <property type="evidence" value="ECO:0007669"/>
    <property type="project" value="UniProtKB-KW"/>
</dbReference>
<keyword evidence="12" id="KW-1185">Reference proteome</keyword>
<accession>A0ABX1C1L0</accession>
<evidence type="ECO:0000256" key="5">
    <source>
        <dbReference type="ARBA" id="ARBA00022692"/>
    </source>
</evidence>
<evidence type="ECO:0000256" key="4">
    <source>
        <dbReference type="ARBA" id="ARBA00022679"/>
    </source>
</evidence>
<dbReference type="InterPro" id="IPR036890">
    <property type="entry name" value="HATPase_C_sf"/>
</dbReference>
<evidence type="ECO:0000313" key="11">
    <source>
        <dbReference type="EMBL" id="NJQ02666.1"/>
    </source>
</evidence>
<evidence type="ECO:0000313" key="12">
    <source>
        <dbReference type="Proteomes" id="UP000695264"/>
    </source>
</evidence>
<evidence type="ECO:0000256" key="9">
    <source>
        <dbReference type="SAM" id="Phobius"/>
    </source>
</evidence>
<dbReference type="SUPFAM" id="SSF55874">
    <property type="entry name" value="ATPase domain of HSP90 chaperone/DNA topoisomerase II/histidine kinase"/>
    <property type="match status" value="1"/>
</dbReference>
<feature type="region of interest" description="Disordered" evidence="8">
    <location>
        <begin position="395"/>
        <end position="544"/>
    </location>
</feature>
<keyword evidence="3" id="KW-0597">Phosphoprotein</keyword>
<evidence type="ECO:0000256" key="3">
    <source>
        <dbReference type="ARBA" id="ARBA00022553"/>
    </source>
</evidence>
<comment type="catalytic activity">
    <reaction evidence="1">
        <text>ATP + protein L-histidine = ADP + protein N-phospho-L-histidine.</text>
        <dbReference type="EC" id="2.7.13.3"/>
    </reaction>
</comment>
<evidence type="ECO:0000256" key="7">
    <source>
        <dbReference type="ARBA" id="ARBA00022989"/>
    </source>
</evidence>
<dbReference type="Gene3D" id="3.30.565.10">
    <property type="entry name" value="Histidine kinase-like ATPase, C-terminal domain"/>
    <property type="match status" value="1"/>
</dbReference>
<dbReference type="SMART" id="SM00387">
    <property type="entry name" value="HATPase_c"/>
    <property type="match status" value="1"/>
</dbReference>
<dbReference type="PANTHER" id="PTHR45436">
    <property type="entry name" value="SENSOR HISTIDINE KINASE YKOH"/>
    <property type="match status" value="1"/>
</dbReference>
<evidence type="ECO:0000256" key="2">
    <source>
        <dbReference type="ARBA" id="ARBA00012438"/>
    </source>
</evidence>
<dbReference type="PANTHER" id="PTHR45436:SF5">
    <property type="entry name" value="SENSOR HISTIDINE KINASE TRCS"/>
    <property type="match status" value="1"/>
</dbReference>